<comment type="catalytic activity">
    <reaction evidence="11">
        <text>L-threonyl-[protein] + ATP = O-phospho-L-threonyl-[protein] + ADP + H(+)</text>
        <dbReference type="Rhea" id="RHEA:46608"/>
        <dbReference type="Rhea" id="RHEA-COMP:11060"/>
        <dbReference type="Rhea" id="RHEA-COMP:11605"/>
        <dbReference type="ChEBI" id="CHEBI:15378"/>
        <dbReference type="ChEBI" id="CHEBI:30013"/>
        <dbReference type="ChEBI" id="CHEBI:30616"/>
        <dbReference type="ChEBI" id="CHEBI:61977"/>
        <dbReference type="ChEBI" id="CHEBI:456216"/>
        <dbReference type="EC" id="2.7.11.1"/>
    </reaction>
</comment>
<keyword evidence="15" id="KW-1185">Reference proteome</keyword>
<dbReference type="EC" id="2.7.11.1" evidence="2"/>
<keyword evidence="7 14" id="KW-0418">Kinase</keyword>
<evidence type="ECO:0000256" key="4">
    <source>
        <dbReference type="ARBA" id="ARBA00022679"/>
    </source>
</evidence>
<evidence type="ECO:0000313" key="15">
    <source>
        <dbReference type="Proteomes" id="UP001140206"/>
    </source>
</evidence>
<comment type="subcellular location">
    <subcellularLocation>
        <location evidence="1">Cell membrane</location>
        <topology evidence="1">Single-pass membrane protein</topology>
    </subcellularLocation>
</comment>
<dbReference type="Gene3D" id="1.10.510.10">
    <property type="entry name" value="Transferase(Phosphotransferase) domain 1"/>
    <property type="match status" value="1"/>
</dbReference>
<keyword evidence="5" id="KW-0812">Transmembrane</keyword>
<evidence type="ECO:0000256" key="3">
    <source>
        <dbReference type="ARBA" id="ARBA00022527"/>
    </source>
</evidence>
<evidence type="ECO:0000256" key="9">
    <source>
        <dbReference type="ARBA" id="ARBA00022989"/>
    </source>
</evidence>
<sequence length="431" mass="49120">MKDQKYSFLRFGMRKNSASHYLLQLPLRPSSPNFFHSPQKGKFCTNFAQVDLVWPNLLFDQLESADQTWDWLRSRTMWSALARLGFKQRRKDEEIAFVPWHSGNKGDGSAPHVSGARYFSLEELKQCTNSFSESNIIGEGSYGKMYKGCCTNGVVVAVRRATKGSFRSTKEFQSEIDVLSRVHHKNIVSLIGFCAEQGEQVLVYEYISKGSLRDNLAGKGGMYLEWNKRLQIALDSARGLAYLHELTSPPIIHRDVKSLNIQLDENLNAKVINFGLSKLVSKKENGHVSSEVERTLLSRVQSAVKETMGYLDREYLENELFSEKSDVFNFGVVMLELITGRLPFQLPYQAGTDGCTYLFEEVKRAIDEHDHEYYGLRDVIDPTIVNQVKNVGLRKFVQLALQCLKDSGSDRPSMYEIMKEIDIILLYDGSE</sequence>
<dbReference type="Proteomes" id="UP001140206">
    <property type="component" value="Chromosome 1"/>
</dbReference>
<evidence type="ECO:0000256" key="8">
    <source>
        <dbReference type="ARBA" id="ARBA00022840"/>
    </source>
</evidence>
<dbReference type="SUPFAM" id="SSF56112">
    <property type="entry name" value="Protein kinase-like (PK-like)"/>
    <property type="match status" value="1"/>
</dbReference>
<protein>
    <recommendedName>
        <fullName evidence="2">non-specific serine/threonine protein kinase</fullName>
        <ecNumber evidence="2">2.7.11.1</ecNumber>
    </recommendedName>
</protein>
<gene>
    <name evidence="14" type="ORF">LUZ62_026160</name>
</gene>
<dbReference type="GO" id="GO:0004674">
    <property type="term" value="F:protein serine/threonine kinase activity"/>
    <property type="evidence" value="ECO:0007669"/>
    <property type="project" value="UniProtKB-KW"/>
</dbReference>
<evidence type="ECO:0000313" key="14">
    <source>
        <dbReference type="EMBL" id="KAJ4813594.1"/>
    </source>
</evidence>
<dbReference type="PROSITE" id="PS50011">
    <property type="entry name" value="PROTEIN_KINASE_DOM"/>
    <property type="match status" value="1"/>
</dbReference>
<name>A0AAV8HA71_9POAL</name>
<evidence type="ECO:0000256" key="2">
    <source>
        <dbReference type="ARBA" id="ARBA00012513"/>
    </source>
</evidence>
<dbReference type="PANTHER" id="PTHR47982:SF70">
    <property type="entry name" value="PROTEIN KINASE SUPERFAMILY PROTEIN"/>
    <property type="match status" value="1"/>
</dbReference>
<evidence type="ECO:0000256" key="11">
    <source>
        <dbReference type="ARBA" id="ARBA00047899"/>
    </source>
</evidence>
<comment type="caution">
    <text evidence="14">The sequence shown here is derived from an EMBL/GenBank/DDBJ whole genome shotgun (WGS) entry which is preliminary data.</text>
</comment>
<reference evidence="14" key="1">
    <citation type="submission" date="2022-08" db="EMBL/GenBank/DDBJ databases">
        <authorList>
            <person name="Marques A."/>
        </authorList>
    </citation>
    <scope>NUCLEOTIDE SEQUENCE</scope>
    <source>
        <strain evidence="14">RhyPub2mFocal</strain>
        <tissue evidence="14">Leaves</tissue>
    </source>
</reference>
<accession>A0AAV8HA71</accession>
<comment type="catalytic activity">
    <reaction evidence="12">
        <text>L-seryl-[protein] + ATP = O-phospho-L-seryl-[protein] + ADP + H(+)</text>
        <dbReference type="Rhea" id="RHEA:17989"/>
        <dbReference type="Rhea" id="RHEA-COMP:9863"/>
        <dbReference type="Rhea" id="RHEA-COMP:11604"/>
        <dbReference type="ChEBI" id="CHEBI:15378"/>
        <dbReference type="ChEBI" id="CHEBI:29999"/>
        <dbReference type="ChEBI" id="CHEBI:30616"/>
        <dbReference type="ChEBI" id="CHEBI:83421"/>
        <dbReference type="ChEBI" id="CHEBI:456216"/>
        <dbReference type="EC" id="2.7.11.1"/>
    </reaction>
</comment>
<dbReference type="Gene3D" id="3.30.200.20">
    <property type="entry name" value="Phosphorylase Kinase, domain 1"/>
    <property type="match status" value="1"/>
</dbReference>
<keyword evidence="4" id="KW-0808">Transferase</keyword>
<dbReference type="SMART" id="SM00220">
    <property type="entry name" value="S_TKc"/>
    <property type="match status" value="1"/>
</dbReference>
<evidence type="ECO:0000256" key="6">
    <source>
        <dbReference type="ARBA" id="ARBA00022741"/>
    </source>
</evidence>
<dbReference type="GO" id="GO:0005886">
    <property type="term" value="C:plasma membrane"/>
    <property type="evidence" value="ECO:0007669"/>
    <property type="project" value="UniProtKB-SubCell"/>
</dbReference>
<organism evidence="14 15">
    <name type="scientific">Rhynchospora pubera</name>
    <dbReference type="NCBI Taxonomy" id="906938"/>
    <lineage>
        <taxon>Eukaryota</taxon>
        <taxon>Viridiplantae</taxon>
        <taxon>Streptophyta</taxon>
        <taxon>Embryophyta</taxon>
        <taxon>Tracheophyta</taxon>
        <taxon>Spermatophyta</taxon>
        <taxon>Magnoliopsida</taxon>
        <taxon>Liliopsida</taxon>
        <taxon>Poales</taxon>
        <taxon>Cyperaceae</taxon>
        <taxon>Cyperoideae</taxon>
        <taxon>Rhynchosporeae</taxon>
        <taxon>Rhynchospora</taxon>
    </lineage>
</organism>
<dbReference type="AlphaFoldDB" id="A0AAV8HA71"/>
<dbReference type="InterPro" id="IPR000719">
    <property type="entry name" value="Prot_kinase_dom"/>
</dbReference>
<dbReference type="GO" id="GO:0005524">
    <property type="term" value="F:ATP binding"/>
    <property type="evidence" value="ECO:0007669"/>
    <property type="project" value="UniProtKB-KW"/>
</dbReference>
<dbReference type="InterPro" id="IPR047117">
    <property type="entry name" value="PERK1-13-like"/>
</dbReference>
<evidence type="ECO:0000259" key="13">
    <source>
        <dbReference type="PROSITE" id="PS50011"/>
    </source>
</evidence>
<feature type="domain" description="Protein kinase" evidence="13">
    <location>
        <begin position="131"/>
        <end position="425"/>
    </location>
</feature>
<keyword evidence="6" id="KW-0547">Nucleotide-binding</keyword>
<dbReference type="FunFam" id="3.30.200.20:FF:000039">
    <property type="entry name" value="receptor-like protein kinase FERONIA"/>
    <property type="match status" value="1"/>
</dbReference>
<evidence type="ECO:0000256" key="1">
    <source>
        <dbReference type="ARBA" id="ARBA00004162"/>
    </source>
</evidence>
<dbReference type="PANTHER" id="PTHR47982">
    <property type="entry name" value="PROLINE-RICH RECEPTOR-LIKE PROTEIN KINASE PERK4"/>
    <property type="match status" value="1"/>
</dbReference>
<evidence type="ECO:0000256" key="12">
    <source>
        <dbReference type="ARBA" id="ARBA00048679"/>
    </source>
</evidence>
<dbReference type="InterPro" id="IPR011009">
    <property type="entry name" value="Kinase-like_dom_sf"/>
</dbReference>
<keyword evidence="8" id="KW-0067">ATP-binding</keyword>
<proteinExistence type="predicted"/>
<dbReference type="EMBL" id="JAMFTS010000001">
    <property type="protein sequence ID" value="KAJ4813594.1"/>
    <property type="molecule type" value="Genomic_DNA"/>
</dbReference>
<keyword evidence="9" id="KW-1133">Transmembrane helix</keyword>
<dbReference type="Pfam" id="PF00069">
    <property type="entry name" value="Pkinase"/>
    <property type="match status" value="1"/>
</dbReference>
<keyword evidence="3" id="KW-0723">Serine/threonine-protein kinase</keyword>
<evidence type="ECO:0000256" key="10">
    <source>
        <dbReference type="ARBA" id="ARBA00023136"/>
    </source>
</evidence>
<evidence type="ECO:0000256" key="7">
    <source>
        <dbReference type="ARBA" id="ARBA00022777"/>
    </source>
</evidence>
<evidence type="ECO:0000256" key="5">
    <source>
        <dbReference type="ARBA" id="ARBA00022692"/>
    </source>
</evidence>
<keyword evidence="10" id="KW-0472">Membrane</keyword>